<accession>X1B7A0</accession>
<feature type="non-terminal residue" evidence="1">
    <location>
        <position position="77"/>
    </location>
</feature>
<organism evidence="1">
    <name type="scientific">marine sediment metagenome</name>
    <dbReference type="NCBI Taxonomy" id="412755"/>
    <lineage>
        <taxon>unclassified sequences</taxon>
        <taxon>metagenomes</taxon>
        <taxon>ecological metagenomes</taxon>
    </lineage>
</organism>
<gene>
    <name evidence="1" type="ORF">S01H4_40452</name>
</gene>
<sequence>MVQLLRTQLDKYYQIRSQIDDDFYFGLGDRIHGRQEAKVPIAGEGTVQFLGIASDVTRGIAIITKLPMFAALAKLTG</sequence>
<comment type="caution">
    <text evidence="1">The sequence shown here is derived from an EMBL/GenBank/DDBJ whole genome shotgun (WGS) entry which is preliminary data.</text>
</comment>
<name>X1B7A0_9ZZZZ</name>
<evidence type="ECO:0000313" key="1">
    <source>
        <dbReference type="EMBL" id="GAG91649.1"/>
    </source>
</evidence>
<proteinExistence type="predicted"/>
<dbReference type="AlphaFoldDB" id="X1B7A0"/>
<protein>
    <submittedName>
        <fullName evidence="1">Uncharacterized protein</fullName>
    </submittedName>
</protein>
<dbReference type="EMBL" id="BART01022027">
    <property type="protein sequence ID" value="GAG91649.1"/>
    <property type="molecule type" value="Genomic_DNA"/>
</dbReference>
<reference evidence="1" key="1">
    <citation type="journal article" date="2014" name="Front. Microbiol.">
        <title>High frequency of phylogenetically diverse reductive dehalogenase-homologous genes in deep subseafloor sedimentary metagenomes.</title>
        <authorList>
            <person name="Kawai M."/>
            <person name="Futagami T."/>
            <person name="Toyoda A."/>
            <person name="Takaki Y."/>
            <person name="Nishi S."/>
            <person name="Hori S."/>
            <person name="Arai W."/>
            <person name="Tsubouchi T."/>
            <person name="Morono Y."/>
            <person name="Uchiyama I."/>
            <person name="Ito T."/>
            <person name="Fujiyama A."/>
            <person name="Inagaki F."/>
            <person name="Takami H."/>
        </authorList>
    </citation>
    <scope>NUCLEOTIDE SEQUENCE</scope>
    <source>
        <strain evidence="1">Expedition CK06-06</strain>
    </source>
</reference>